<dbReference type="AlphaFoldDB" id="A0A5K7SAP0"/>
<sequence length="263" mass="30565">MSSNFRKQMTSLILMETKEETCKYLDHISLDCVVFGFHSNQLKVLVLHMKTTGEWVLPGGFVYEDESIEVAANRVLKVRTGLDEIFLRQFNVFSDPHRSRRNPAVSDLILSGQTYPDASWFDKRFISVGFYALVEFSQVQPQPDELSDICEWVNLDKIGKLILDHNLILNKALETLRLQLTFQPIGYNLLPEKFTMSELRKLYETILGKELDRRNFQRKILAYDILIRLDEVRQGVAHKAPGLYKFNLDNYQKALEEGLSGRW</sequence>
<keyword evidence="2" id="KW-0378">Hydrolase</keyword>
<dbReference type="SUPFAM" id="SSF46785">
    <property type="entry name" value="Winged helix' DNA-binding domain"/>
    <property type="match status" value="1"/>
</dbReference>
<evidence type="ECO:0000313" key="3">
    <source>
        <dbReference type="Proteomes" id="UP001193389"/>
    </source>
</evidence>
<dbReference type="Gene3D" id="1.10.10.10">
    <property type="entry name" value="Winged helix-like DNA-binding domain superfamily/Winged helix DNA-binding domain"/>
    <property type="match status" value="1"/>
</dbReference>
<dbReference type="PANTHER" id="PTHR43736:SF4">
    <property type="entry name" value="SLR1690 PROTEIN"/>
    <property type="match status" value="1"/>
</dbReference>
<dbReference type="GO" id="GO:0016787">
    <property type="term" value="F:hydrolase activity"/>
    <property type="evidence" value="ECO:0007669"/>
    <property type="project" value="UniProtKB-KW"/>
</dbReference>
<dbReference type="EMBL" id="AP018694">
    <property type="protein sequence ID" value="BBE18507.1"/>
    <property type="molecule type" value="Genomic_DNA"/>
</dbReference>
<name>A0A5K7SAP0_9BACT</name>
<dbReference type="KEGG" id="anf:AQPE_2669"/>
<feature type="domain" description="Nudix hydrolase" evidence="1">
    <location>
        <begin position="25"/>
        <end position="177"/>
    </location>
</feature>
<dbReference type="Pfam" id="PF00293">
    <property type="entry name" value="NUDIX"/>
    <property type="match status" value="1"/>
</dbReference>
<proteinExistence type="predicted"/>
<dbReference type="PROSITE" id="PS51462">
    <property type="entry name" value="NUDIX"/>
    <property type="match status" value="1"/>
</dbReference>
<accession>A0A5K7SAP0</accession>
<reference evidence="2" key="1">
    <citation type="journal article" date="2020" name="Int. J. Syst. Evol. Microbiol.">
        <title>Aquipluma nitroreducens gen. nov. sp. nov., a novel facultatively anaerobic bacterium isolated from a freshwater lake.</title>
        <authorList>
            <person name="Watanabe M."/>
            <person name="Kojima H."/>
            <person name="Fukui M."/>
        </authorList>
    </citation>
    <scope>NUCLEOTIDE SEQUENCE</scope>
    <source>
        <strain evidence="2">MeG22</strain>
    </source>
</reference>
<evidence type="ECO:0000259" key="1">
    <source>
        <dbReference type="PROSITE" id="PS51462"/>
    </source>
</evidence>
<dbReference type="Proteomes" id="UP001193389">
    <property type="component" value="Chromosome"/>
</dbReference>
<dbReference type="InterPro" id="IPR054105">
    <property type="entry name" value="WHD_NrtR"/>
</dbReference>
<gene>
    <name evidence="2" type="ORF">AQPE_2669</name>
</gene>
<dbReference type="CDD" id="cd18873">
    <property type="entry name" value="NUDIX_NadM_like"/>
    <property type="match status" value="1"/>
</dbReference>
<dbReference type="InterPro" id="IPR036388">
    <property type="entry name" value="WH-like_DNA-bd_sf"/>
</dbReference>
<dbReference type="InterPro" id="IPR000086">
    <property type="entry name" value="NUDIX_hydrolase_dom"/>
</dbReference>
<dbReference type="InterPro" id="IPR015797">
    <property type="entry name" value="NUDIX_hydrolase-like_dom_sf"/>
</dbReference>
<keyword evidence="3" id="KW-1185">Reference proteome</keyword>
<dbReference type="InterPro" id="IPR036390">
    <property type="entry name" value="WH_DNA-bd_sf"/>
</dbReference>
<dbReference type="Pfam" id="PF21906">
    <property type="entry name" value="WHD_NrtR"/>
    <property type="match status" value="1"/>
</dbReference>
<organism evidence="2 3">
    <name type="scientific">Aquipluma nitroreducens</name>
    <dbReference type="NCBI Taxonomy" id="2010828"/>
    <lineage>
        <taxon>Bacteria</taxon>
        <taxon>Pseudomonadati</taxon>
        <taxon>Bacteroidota</taxon>
        <taxon>Bacteroidia</taxon>
        <taxon>Marinilabiliales</taxon>
        <taxon>Prolixibacteraceae</taxon>
        <taxon>Aquipluma</taxon>
    </lineage>
</organism>
<protein>
    <submittedName>
        <fullName evidence="2">NUDIX hydrolase</fullName>
    </submittedName>
</protein>
<dbReference type="SUPFAM" id="SSF55811">
    <property type="entry name" value="Nudix"/>
    <property type="match status" value="1"/>
</dbReference>
<dbReference type="Gene3D" id="3.90.79.10">
    <property type="entry name" value="Nucleoside Triphosphate Pyrophosphohydrolase"/>
    <property type="match status" value="1"/>
</dbReference>
<dbReference type="PANTHER" id="PTHR43736">
    <property type="entry name" value="ADP-RIBOSE PYROPHOSPHATASE"/>
    <property type="match status" value="1"/>
</dbReference>
<evidence type="ECO:0000313" key="2">
    <source>
        <dbReference type="EMBL" id="BBE18507.1"/>
    </source>
</evidence>